<dbReference type="eggNOG" id="ENOG502ZAIY">
    <property type="taxonomic scope" value="Bacteria"/>
</dbReference>
<dbReference type="OrthoDB" id="7863443at2"/>
<protein>
    <recommendedName>
        <fullName evidence="6">DNA repair protein</fullName>
    </recommendedName>
</protein>
<reference evidence="4 5" key="1">
    <citation type="journal article" date="2010" name="J. Bacteriol.">
        <title>Genome sequences of Pelagibaca bermudensis HTCC2601T and Maritimibacter alkaliphilus HTCC2654T, the type strains of two marine Roseobacter genera.</title>
        <authorList>
            <person name="Thrash J.C."/>
            <person name="Cho J.C."/>
            <person name="Ferriera S."/>
            <person name="Johnson J."/>
            <person name="Vergin K.L."/>
            <person name="Giovannoni S.J."/>
        </authorList>
    </citation>
    <scope>NUCLEOTIDE SEQUENCE [LARGE SCALE GENOMIC DNA]</scope>
    <source>
        <strain evidence="4 5">HTCC2654</strain>
    </source>
</reference>
<dbReference type="STRING" id="314271.RB2654_02284"/>
<dbReference type="HOGENOM" id="CLU_083319_0_0_5"/>
<evidence type="ECO:0008006" key="6">
    <source>
        <dbReference type="Google" id="ProtNLM"/>
    </source>
</evidence>
<keyword evidence="3" id="KW-0812">Transmembrane</keyword>
<feature type="coiled-coil region" evidence="1">
    <location>
        <begin position="157"/>
        <end position="194"/>
    </location>
</feature>
<comment type="caution">
    <text evidence="4">The sequence shown here is derived from an EMBL/GenBank/DDBJ whole genome shotgun (WGS) entry which is preliminary data.</text>
</comment>
<proteinExistence type="predicted"/>
<gene>
    <name evidence="4" type="ORF">RB2654_02284</name>
</gene>
<sequence>MGAICAVTAGLIVATAGAALGVFPWLELYAGFNGAPVANAGMIAQIAVTVLFVLLSLYLPANRRIMQLETSHRQFNLSMDDVIRAYRASHEADRAGAFKLRGEFDAVRERINHMREHPDLGALEPQVLELAAQMSHTSRDIAEVYSNERVERARTFLRQRQEEIEAFQENVAMAKRTTEELQQWLQQIETEEHIVDGQVSALKKDLKALLPEIGLDLEDTRTTPAPTVVPMTHKSQLSSGRPVVPQKPDR</sequence>
<keyword evidence="3" id="KW-1133">Transmembrane helix</keyword>
<feature type="region of interest" description="Disordered" evidence="2">
    <location>
        <begin position="221"/>
        <end position="250"/>
    </location>
</feature>
<evidence type="ECO:0000313" key="4">
    <source>
        <dbReference type="EMBL" id="EAQ13504.1"/>
    </source>
</evidence>
<evidence type="ECO:0000313" key="5">
    <source>
        <dbReference type="Proteomes" id="UP000002931"/>
    </source>
</evidence>
<feature type="transmembrane region" description="Helical" evidence="3">
    <location>
        <begin position="42"/>
        <end position="61"/>
    </location>
</feature>
<dbReference type="AlphaFoldDB" id="A3VDB5"/>
<dbReference type="Proteomes" id="UP000002931">
    <property type="component" value="Unassembled WGS sequence"/>
</dbReference>
<keyword evidence="5" id="KW-1185">Reference proteome</keyword>
<evidence type="ECO:0000256" key="3">
    <source>
        <dbReference type="SAM" id="Phobius"/>
    </source>
</evidence>
<dbReference type="EMBL" id="AAMT01000004">
    <property type="protein sequence ID" value="EAQ13504.1"/>
    <property type="molecule type" value="Genomic_DNA"/>
</dbReference>
<keyword evidence="3" id="KW-0472">Membrane</keyword>
<evidence type="ECO:0000256" key="1">
    <source>
        <dbReference type="SAM" id="Coils"/>
    </source>
</evidence>
<keyword evidence="1" id="KW-0175">Coiled coil</keyword>
<accession>A3VDB5</accession>
<organism evidence="4 5">
    <name type="scientific">Maritimibacter alkaliphilus HTCC2654</name>
    <dbReference type="NCBI Taxonomy" id="314271"/>
    <lineage>
        <taxon>Bacteria</taxon>
        <taxon>Pseudomonadati</taxon>
        <taxon>Pseudomonadota</taxon>
        <taxon>Alphaproteobacteria</taxon>
        <taxon>Rhodobacterales</taxon>
        <taxon>Roseobacteraceae</taxon>
        <taxon>Maritimibacter</taxon>
    </lineage>
</organism>
<name>A3VDB5_9RHOB</name>
<evidence type="ECO:0000256" key="2">
    <source>
        <dbReference type="SAM" id="MobiDB-lite"/>
    </source>
</evidence>